<dbReference type="Gene3D" id="3.40.930.10">
    <property type="entry name" value="Mannitol-specific EII, Chain A"/>
    <property type="match status" value="1"/>
</dbReference>
<dbReference type="InterPro" id="IPR051351">
    <property type="entry name" value="Ascorbate-PTS_EIIA_comp"/>
</dbReference>
<feature type="domain" description="PTS EIIA type-2" evidence="11">
    <location>
        <begin position="1"/>
        <end position="145"/>
    </location>
</feature>
<dbReference type="GO" id="GO:0009401">
    <property type="term" value="P:phosphoenolpyruvate-dependent sugar phosphotransferase system"/>
    <property type="evidence" value="ECO:0007669"/>
    <property type="project" value="UniProtKB-KW"/>
</dbReference>
<gene>
    <name evidence="12" type="primary">cmtB</name>
    <name evidence="12" type="ORF">SB6408_01992</name>
</gene>
<protein>
    <recommendedName>
        <fullName evidence="9">Ascorbate-specific PTS system EIIA component</fullName>
    </recommendedName>
    <alternativeName>
        <fullName evidence="10">Ascorbate-specific phosphotransferase enzyme IIA component</fullName>
    </alternativeName>
</protein>
<keyword evidence="3" id="KW-0963">Cytoplasm</keyword>
<evidence type="ECO:0000256" key="7">
    <source>
        <dbReference type="ARBA" id="ARBA00022777"/>
    </source>
</evidence>
<dbReference type="PROSITE" id="PS51094">
    <property type="entry name" value="PTS_EIIA_TYPE_2"/>
    <property type="match status" value="1"/>
</dbReference>
<sequence length="145" mass="16276">MENALFSACQFTHSHLNWHCAVHLACRPLEQQGKITESYAQAIINATELDGPWYILSPAFALPHARPEEGVLSKNSALSLLCCCEPVDFPDHPGVRLIVILAAADSEQHIQTIQRLVCWLDEEDRLQRFTSVQNQTQFEALIASH</sequence>
<evidence type="ECO:0000313" key="13">
    <source>
        <dbReference type="Proteomes" id="UP000318370"/>
    </source>
</evidence>
<dbReference type="PANTHER" id="PTHR36203:SF1">
    <property type="entry name" value="ASCORBATE-SPECIFIC PTS SYSTEM EIIA COMPONENT"/>
    <property type="match status" value="1"/>
</dbReference>
<dbReference type="GO" id="GO:0016301">
    <property type="term" value="F:kinase activity"/>
    <property type="evidence" value="ECO:0007669"/>
    <property type="project" value="UniProtKB-KW"/>
</dbReference>
<evidence type="ECO:0000256" key="8">
    <source>
        <dbReference type="ARBA" id="ARBA00037387"/>
    </source>
</evidence>
<dbReference type="InterPro" id="IPR016152">
    <property type="entry name" value="PTrfase/Anion_transptr"/>
</dbReference>
<evidence type="ECO:0000256" key="9">
    <source>
        <dbReference type="ARBA" id="ARBA00041175"/>
    </source>
</evidence>
<evidence type="ECO:0000256" key="3">
    <source>
        <dbReference type="ARBA" id="ARBA00022490"/>
    </source>
</evidence>
<organism evidence="12 13">
    <name type="scientific">Klebsiella spallanzanii</name>
    <dbReference type="NCBI Taxonomy" id="2587528"/>
    <lineage>
        <taxon>Bacteria</taxon>
        <taxon>Pseudomonadati</taxon>
        <taxon>Pseudomonadota</taxon>
        <taxon>Gammaproteobacteria</taxon>
        <taxon>Enterobacterales</taxon>
        <taxon>Enterobacteriaceae</taxon>
        <taxon>Klebsiella/Raoultella group</taxon>
        <taxon>Klebsiella</taxon>
    </lineage>
</organism>
<comment type="subcellular location">
    <subcellularLocation>
        <location evidence="1">Cytoplasm</location>
    </subcellularLocation>
</comment>
<evidence type="ECO:0000256" key="10">
    <source>
        <dbReference type="ARBA" id="ARBA00042072"/>
    </source>
</evidence>
<keyword evidence="4" id="KW-0597">Phosphoprotein</keyword>
<dbReference type="GO" id="GO:0005737">
    <property type="term" value="C:cytoplasm"/>
    <property type="evidence" value="ECO:0007669"/>
    <property type="project" value="UniProtKB-SubCell"/>
</dbReference>
<dbReference type="Proteomes" id="UP000318370">
    <property type="component" value="Unassembled WGS sequence"/>
</dbReference>
<name>A0A564N7T3_9ENTR</name>
<evidence type="ECO:0000256" key="4">
    <source>
        <dbReference type="ARBA" id="ARBA00022553"/>
    </source>
</evidence>
<dbReference type="PANTHER" id="PTHR36203">
    <property type="entry name" value="ASCORBATE-SPECIFIC PTS SYSTEM EIIA COMPONENT"/>
    <property type="match status" value="1"/>
</dbReference>
<reference evidence="12 13" key="1">
    <citation type="submission" date="2019-07" db="EMBL/GenBank/DDBJ databases">
        <authorList>
            <person name="Brisse S."/>
            <person name="Rodrigues C."/>
            <person name="Thorpe H."/>
        </authorList>
    </citation>
    <scope>NUCLEOTIDE SEQUENCE [LARGE SCALE GENOMIC DNA]</scope>
    <source>
        <strain evidence="12">SB6408</strain>
    </source>
</reference>
<evidence type="ECO:0000256" key="2">
    <source>
        <dbReference type="ARBA" id="ARBA00022448"/>
    </source>
</evidence>
<dbReference type="InterPro" id="IPR002178">
    <property type="entry name" value="PTS_EIIA_type-2_dom"/>
</dbReference>
<evidence type="ECO:0000256" key="6">
    <source>
        <dbReference type="ARBA" id="ARBA00022683"/>
    </source>
</evidence>
<evidence type="ECO:0000256" key="5">
    <source>
        <dbReference type="ARBA" id="ARBA00022679"/>
    </source>
</evidence>
<dbReference type="SUPFAM" id="SSF55804">
    <property type="entry name" value="Phoshotransferase/anion transport protein"/>
    <property type="match status" value="1"/>
</dbReference>
<proteinExistence type="predicted"/>
<keyword evidence="2" id="KW-0813">Transport</keyword>
<evidence type="ECO:0000256" key="1">
    <source>
        <dbReference type="ARBA" id="ARBA00004496"/>
    </source>
</evidence>
<keyword evidence="7" id="KW-0418">Kinase</keyword>
<dbReference type="RefSeq" id="WP_142463841.1">
    <property type="nucleotide sequence ID" value="NZ_CABGHF010000045.1"/>
</dbReference>
<keyword evidence="5 12" id="KW-0808">Transferase</keyword>
<keyword evidence="6" id="KW-0598">Phosphotransferase system</keyword>
<accession>A0A564N7T3</accession>
<evidence type="ECO:0000259" key="11">
    <source>
        <dbReference type="PROSITE" id="PS51094"/>
    </source>
</evidence>
<dbReference type="AlphaFoldDB" id="A0A564N7T3"/>
<dbReference type="Pfam" id="PF00359">
    <property type="entry name" value="PTS_EIIA_2"/>
    <property type="match status" value="1"/>
</dbReference>
<comment type="function">
    <text evidence="8">The phosphoenolpyruvate-dependent sugar phosphotransferase system (sugar PTS), a major carbohydrate active transport system, catalyzes the phosphorylation of incoming sugar substrates concomitantly with their translocation across the cell membrane. The enzyme II UlaABC PTS system is involved in ascorbate transport.</text>
</comment>
<dbReference type="EMBL" id="CABGHF010000045">
    <property type="protein sequence ID" value="VUT02089.1"/>
    <property type="molecule type" value="Genomic_DNA"/>
</dbReference>
<evidence type="ECO:0000313" key="12">
    <source>
        <dbReference type="EMBL" id="VUT02089.1"/>
    </source>
</evidence>